<dbReference type="Gene3D" id="1.10.3720.10">
    <property type="entry name" value="MetI-like"/>
    <property type="match status" value="1"/>
</dbReference>
<keyword evidence="3" id="KW-1003">Cell membrane</keyword>
<evidence type="ECO:0000256" key="3">
    <source>
        <dbReference type="ARBA" id="ARBA00022475"/>
    </source>
</evidence>
<keyword evidence="4 7" id="KW-0812">Transmembrane</keyword>
<evidence type="ECO:0000256" key="7">
    <source>
        <dbReference type="RuleBase" id="RU363032"/>
    </source>
</evidence>
<feature type="transmembrane region" description="Helical" evidence="7">
    <location>
        <begin position="272"/>
        <end position="298"/>
    </location>
</feature>
<dbReference type="InterPro" id="IPR035906">
    <property type="entry name" value="MetI-like_sf"/>
</dbReference>
<keyword evidence="2 7" id="KW-0813">Transport</keyword>
<dbReference type="Proteomes" id="UP000199495">
    <property type="component" value="Unassembled WGS sequence"/>
</dbReference>
<dbReference type="AlphaFoldDB" id="A0A1G7S055"/>
<dbReference type="STRING" id="440168.SAMN04487974_101229"/>
<gene>
    <name evidence="9" type="ORF">SAMN04487974_101229</name>
</gene>
<evidence type="ECO:0000259" key="8">
    <source>
        <dbReference type="PROSITE" id="PS50928"/>
    </source>
</evidence>
<evidence type="ECO:0000313" key="10">
    <source>
        <dbReference type="Proteomes" id="UP000199495"/>
    </source>
</evidence>
<dbReference type="EMBL" id="FNCS01000001">
    <property type="protein sequence ID" value="SDG16398.1"/>
    <property type="molecule type" value="Genomic_DNA"/>
</dbReference>
<feature type="transmembrane region" description="Helical" evidence="7">
    <location>
        <begin position="226"/>
        <end position="252"/>
    </location>
</feature>
<name>A0A1G7S055_9HYPH</name>
<feature type="domain" description="ABC transmembrane type-1" evidence="8">
    <location>
        <begin position="94"/>
        <end position="295"/>
    </location>
</feature>
<sequence>MFAYVFRRSIQSLIAVAGLLVLVFFLSRLTGDPAYLYLPLDSTPAQRDAFNELNGFNDPIYIQFGRYLLDLVQLDFGTALSRNRPAMEVTLQAFPETLKLAAIAMTLAIVMAIVVGSLAAARPNGFFDRIATTASLAGASAPDFWVAIVAILVFSVSLGLLPTSGTGTALHWIMPIGVLMLRPFGLLTQVVRGSMMGVLTSAYVKTARAKGVSGQKIVFVHALRNAMLPVVTVAGDLAATLVNGAVVIETIFGWPGIGKLMIDAILRRDFALIQSTVLVTAVAIFILNIVIDLIYAALDPRIRHQAA</sequence>
<reference evidence="9 10" key="1">
    <citation type="submission" date="2016-10" db="EMBL/GenBank/DDBJ databases">
        <authorList>
            <person name="de Groot N.N."/>
        </authorList>
    </citation>
    <scope>NUCLEOTIDE SEQUENCE [LARGE SCALE GENOMIC DNA]</scope>
    <source>
        <strain evidence="9 10">CGMCC 1.10267</strain>
    </source>
</reference>
<dbReference type="PANTHER" id="PTHR43163">
    <property type="entry name" value="DIPEPTIDE TRANSPORT SYSTEM PERMEASE PROTEIN DPPB-RELATED"/>
    <property type="match status" value="1"/>
</dbReference>
<dbReference type="OrthoDB" id="9805855at2"/>
<dbReference type="GO" id="GO:0005886">
    <property type="term" value="C:plasma membrane"/>
    <property type="evidence" value="ECO:0007669"/>
    <property type="project" value="UniProtKB-SubCell"/>
</dbReference>
<dbReference type="GO" id="GO:0055085">
    <property type="term" value="P:transmembrane transport"/>
    <property type="evidence" value="ECO:0007669"/>
    <property type="project" value="InterPro"/>
</dbReference>
<organism evidence="9 10">
    <name type="scientific">Pelagibacterium luteolum</name>
    <dbReference type="NCBI Taxonomy" id="440168"/>
    <lineage>
        <taxon>Bacteria</taxon>
        <taxon>Pseudomonadati</taxon>
        <taxon>Pseudomonadota</taxon>
        <taxon>Alphaproteobacteria</taxon>
        <taxon>Hyphomicrobiales</taxon>
        <taxon>Devosiaceae</taxon>
        <taxon>Pelagibacterium</taxon>
    </lineage>
</organism>
<feature type="transmembrane region" description="Helical" evidence="7">
    <location>
        <begin position="169"/>
        <end position="187"/>
    </location>
</feature>
<comment type="similarity">
    <text evidence="7">Belongs to the binding-protein-dependent transport system permease family.</text>
</comment>
<dbReference type="PROSITE" id="PS50928">
    <property type="entry name" value="ABC_TM1"/>
    <property type="match status" value="1"/>
</dbReference>
<proteinExistence type="inferred from homology"/>
<dbReference type="InterPro" id="IPR000515">
    <property type="entry name" value="MetI-like"/>
</dbReference>
<feature type="transmembrane region" description="Helical" evidence="7">
    <location>
        <begin position="142"/>
        <end position="163"/>
    </location>
</feature>
<dbReference type="Pfam" id="PF00528">
    <property type="entry name" value="BPD_transp_1"/>
    <property type="match status" value="1"/>
</dbReference>
<keyword evidence="10" id="KW-1185">Reference proteome</keyword>
<comment type="subcellular location">
    <subcellularLocation>
        <location evidence="1 7">Cell membrane</location>
        <topology evidence="1 7">Multi-pass membrane protein</topology>
    </subcellularLocation>
</comment>
<keyword evidence="5 7" id="KW-1133">Transmembrane helix</keyword>
<evidence type="ECO:0000256" key="6">
    <source>
        <dbReference type="ARBA" id="ARBA00023136"/>
    </source>
</evidence>
<dbReference type="PANTHER" id="PTHR43163:SF6">
    <property type="entry name" value="DIPEPTIDE TRANSPORT SYSTEM PERMEASE PROTEIN DPPB-RELATED"/>
    <property type="match status" value="1"/>
</dbReference>
<dbReference type="CDD" id="cd06261">
    <property type="entry name" value="TM_PBP2"/>
    <property type="match status" value="1"/>
</dbReference>
<feature type="transmembrane region" description="Helical" evidence="7">
    <location>
        <begin position="100"/>
        <end position="121"/>
    </location>
</feature>
<dbReference type="RefSeq" id="WP_090589989.1">
    <property type="nucleotide sequence ID" value="NZ_FNCS01000001.1"/>
</dbReference>
<protein>
    <submittedName>
        <fullName evidence="9">Peptide/nickel transport system permease protein</fullName>
    </submittedName>
</protein>
<accession>A0A1G7S055</accession>
<evidence type="ECO:0000256" key="1">
    <source>
        <dbReference type="ARBA" id="ARBA00004651"/>
    </source>
</evidence>
<dbReference type="SUPFAM" id="SSF161098">
    <property type="entry name" value="MetI-like"/>
    <property type="match status" value="1"/>
</dbReference>
<keyword evidence="6 7" id="KW-0472">Membrane</keyword>
<evidence type="ECO:0000313" key="9">
    <source>
        <dbReference type="EMBL" id="SDG16398.1"/>
    </source>
</evidence>
<evidence type="ECO:0000256" key="2">
    <source>
        <dbReference type="ARBA" id="ARBA00022448"/>
    </source>
</evidence>
<evidence type="ECO:0000256" key="5">
    <source>
        <dbReference type="ARBA" id="ARBA00022989"/>
    </source>
</evidence>
<evidence type="ECO:0000256" key="4">
    <source>
        <dbReference type="ARBA" id="ARBA00022692"/>
    </source>
</evidence>